<accession>A0A645CVK1</accession>
<dbReference type="InterPro" id="IPR050807">
    <property type="entry name" value="TransReg_Diox_bact_type"/>
</dbReference>
<dbReference type="EMBL" id="VSSQ01030385">
    <property type="protein sequence ID" value="MPM80905.1"/>
    <property type="molecule type" value="Genomic_DNA"/>
</dbReference>
<dbReference type="SUPFAM" id="SSF47413">
    <property type="entry name" value="lambda repressor-like DNA-binding domains"/>
    <property type="match status" value="1"/>
</dbReference>
<dbReference type="SMART" id="SM00530">
    <property type="entry name" value="HTH_XRE"/>
    <property type="match status" value="1"/>
</dbReference>
<dbReference type="PANTHER" id="PTHR46797:SF1">
    <property type="entry name" value="METHYLPHOSPHONATE SYNTHASE"/>
    <property type="match status" value="1"/>
</dbReference>
<dbReference type="PROSITE" id="PS50943">
    <property type="entry name" value="HTH_CROC1"/>
    <property type="match status" value="1"/>
</dbReference>
<organism evidence="3">
    <name type="scientific">bioreactor metagenome</name>
    <dbReference type="NCBI Taxonomy" id="1076179"/>
    <lineage>
        <taxon>unclassified sequences</taxon>
        <taxon>metagenomes</taxon>
        <taxon>ecological metagenomes</taxon>
    </lineage>
</organism>
<protein>
    <recommendedName>
        <fullName evidence="2">HTH cro/C1-type domain-containing protein</fullName>
    </recommendedName>
</protein>
<feature type="domain" description="HTH cro/C1-type" evidence="2">
    <location>
        <begin position="12"/>
        <end position="66"/>
    </location>
</feature>
<keyword evidence="1" id="KW-0238">DNA-binding</keyword>
<dbReference type="GO" id="GO:0003700">
    <property type="term" value="F:DNA-binding transcription factor activity"/>
    <property type="evidence" value="ECO:0007669"/>
    <property type="project" value="TreeGrafter"/>
</dbReference>
<proteinExistence type="predicted"/>
<dbReference type="Pfam" id="PF01381">
    <property type="entry name" value="HTH_3"/>
    <property type="match status" value="1"/>
</dbReference>
<dbReference type="GO" id="GO:0003677">
    <property type="term" value="F:DNA binding"/>
    <property type="evidence" value="ECO:0007669"/>
    <property type="project" value="UniProtKB-KW"/>
</dbReference>
<evidence type="ECO:0000259" key="2">
    <source>
        <dbReference type="PROSITE" id="PS50943"/>
    </source>
</evidence>
<dbReference type="GO" id="GO:0005829">
    <property type="term" value="C:cytosol"/>
    <property type="evidence" value="ECO:0007669"/>
    <property type="project" value="TreeGrafter"/>
</dbReference>
<comment type="caution">
    <text evidence="3">The sequence shown here is derived from an EMBL/GenBank/DDBJ whole genome shotgun (WGS) entry which is preliminary data.</text>
</comment>
<evidence type="ECO:0000313" key="3">
    <source>
        <dbReference type="EMBL" id="MPM80905.1"/>
    </source>
</evidence>
<evidence type="ECO:0000256" key="1">
    <source>
        <dbReference type="ARBA" id="ARBA00023125"/>
    </source>
</evidence>
<dbReference type="CDD" id="cd00093">
    <property type="entry name" value="HTH_XRE"/>
    <property type="match status" value="1"/>
</dbReference>
<sequence length="110" mass="12714">MHTISDTLGSVIKNARLHNELTREQLAERLNISPRYLISIENENKKPSYEILFKIIQELAINPDLIFYPDKLTKDSEIEDLVRMIYSCNTHSLQVVRATVKALIDNNSDE</sequence>
<dbReference type="Gene3D" id="1.10.260.40">
    <property type="entry name" value="lambda repressor-like DNA-binding domains"/>
    <property type="match status" value="1"/>
</dbReference>
<name>A0A645CVK1_9ZZZZ</name>
<dbReference type="InterPro" id="IPR010982">
    <property type="entry name" value="Lambda_DNA-bd_dom_sf"/>
</dbReference>
<reference evidence="3" key="1">
    <citation type="submission" date="2019-08" db="EMBL/GenBank/DDBJ databases">
        <authorList>
            <person name="Kucharzyk K."/>
            <person name="Murdoch R.W."/>
            <person name="Higgins S."/>
            <person name="Loffler F."/>
        </authorList>
    </citation>
    <scope>NUCLEOTIDE SEQUENCE</scope>
</reference>
<dbReference type="PANTHER" id="PTHR46797">
    <property type="entry name" value="HTH-TYPE TRANSCRIPTIONAL REGULATOR"/>
    <property type="match status" value="1"/>
</dbReference>
<gene>
    <name evidence="3" type="ORF">SDC9_127956</name>
</gene>
<dbReference type="InterPro" id="IPR001387">
    <property type="entry name" value="Cro/C1-type_HTH"/>
</dbReference>
<dbReference type="AlphaFoldDB" id="A0A645CVK1"/>